<dbReference type="PANTHER" id="PTHR43818:SF11">
    <property type="entry name" value="BCDNA.GH03377"/>
    <property type="match status" value="1"/>
</dbReference>
<dbReference type="PANTHER" id="PTHR43818">
    <property type="entry name" value="BCDNA.GH03377"/>
    <property type="match status" value="1"/>
</dbReference>
<dbReference type="AlphaFoldDB" id="A0A9D1FLN5"/>
<proteinExistence type="predicted"/>
<comment type="caution">
    <text evidence="5">The sequence shown here is derived from an EMBL/GenBank/DDBJ whole genome shotgun (WGS) entry which is preliminary data.</text>
</comment>
<feature type="domain" description="GFO/IDH/MocA-like oxidoreductase" evidence="4">
    <location>
        <begin position="132"/>
        <end position="266"/>
    </location>
</feature>
<evidence type="ECO:0000313" key="5">
    <source>
        <dbReference type="EMBL" id="HIS75738.1"/>
    </source>
</evidence>
<dbReference type="InterPro" id="IPR000683">
    <property type="entry name" value="Gfo/Idh/MocA-like_OxRdtase_N"/>
</dbReference>
<evidence type="ECO:0000256" key="2">
    <source>
        <dbReference type="SAM" id="MobiDB-lite"/>
    </source>
</evidence>
<evidence type="ECO:0000259" key="4">
    <source>
        <dbReference type="Pfam" id="PF22725"/>
    </source>
</evidence>
<dbReference type="GO" id="GO:0016491">
    <property type="term" value="F:oxidoreductase activity"/>
    <property type="evidence" value="ECO:0007669"/>
    <property type="project" value="UniProtKB-KW"/>
</dbReference>
<evidence type="ECO:0000256" key="1">
    <source>
        <dbReference type="ARBA" id="ARBA00023002"/>
    </source>
</evidence>
<name>A0A9D1FLN5_9FIRM</name>
<dbReference type="Pfam" id="PF01408">
    <property type="entry name" value="GFO_IDH_MocA"/>
    <property type="match status" value="1"/>
</dbReference>
<evidence type="ECO:0000259" key="3">
    <source>
        <dbReference type="Pfam" id="PF01408"/>
    </source>
</evidence>
<dbReference type="InterPro" id="IPR055170">
    <property type="entry name" value="GFO_IDH_MocA-like_dom"/>
</dbReference>
<dbReference type="Gene3D" id="3.40.50.720">
    <property type="entry name" value="NAD(P)-binding Rossmann-like Domain"/>
    <property type="match status" value="1"/>
</dbReference>
<dbReference type="Proteomes" id="UP000824002">
    <property type="component" value="Unassembled WGS sequence"/>
</dbReference>
<feature type="region of interest" description="Disordered" evidence="2">
    <location>
        <begin position="351"/>
        <end position="373"/>
    </location>
</feature>
<dbReference type="EMBL" id="DVJP01000023">
    <property type="protein sequence ID" value="HIS75738.1"/>
    <property type="molecule type" value="Genomic_DNA"/>
</dbReference>
<reference evidence="5" key="2">
    <citation type="journal article" date="2021" name="PeerJ">
        <title>Extensive microbial diversity within the chicken gut microbiome revealed by metagenomics and culture.</title>
        <authorList>
            <person name="Gilroy R."/>
            <person name="Ravi A."/>
            <person name="Getino M."/>
            <person name="Pursley I."/>
            <person name="Horton D.L."/>
            <person name="Alikhan N.F."/>
            <person name="Baker D."/>
            <person name="Gharbi K."/>
            <person name="Hall N."/>
            <person name="Watson M."/>
            <person name="Adriaenssens E.M."/>
            <person name="Foster-Nyarko E."/>
            <person name="Jarju S."/>
            <person name="Secka A."/>
            <person name="Antonio M."/>
            <person name="Oren A."/>
            <person name="Chaudhuri R.R."/>
            <person name="La Ragione R."/>
            <person name="Hildebrand F."/>
            <person name="Pallen M.J."/>
        </authorList>
    </citation>
    <scope>NUCLEOTIDE SEQUENCE</scope>
    <source>
        <strain evidence="5">CHK199-13235</strain>
    </source>
</reference>
<evidence type="ECO:0000313" key="6">
    <source>
        <dbReference type="Proteomes" id="UP000824002"/>
    </source>
</evidence>
<dbReference type="GO" id="GO:0000166">
    <property type="term" value="F:nucleotide binding"/>
    <property type="evidence" value="ECO:0007669"/>
    <property type="project" value="InterPro"/>
</dbReference>
<protein>
    <submittedName>
        <fullName evidence="5">Gfo/Idh/MocA family oxidoreductase</fullName>
    </submittedName>
</protein>
<dbReference type="InterPro" id="IPR036291">
    <property type="entry name" value="NAD(P)-bd_dom_sf"/>
</dbReference>
<sequence>MKPVKVAMIGCGSISGIYLTNITKVFKELELVGVCDLIPERAEKAQKEYNVPKIYPTMYDAFADPEVEVILNLTRPYQHFDVSKAALEAGKHVYSEKPLGADFEEGKKLVALAKEKGLMLGGAPDTYLGAGIQTCRELIDNGAIGKPIGAACFMICHGHESWHPDPEFYYKRGGGPMMDMGPYYVTALVNLLGGIKSVTGVTKTFFPKRLITSEPHCGEIIDVECPTHLTGMLEFDSGAVGTIITTFDVHYNSQARFEVYGTEGTMMVPDPNGFGGPIQIFRPEDGEWKEMPLTFDYKENSRGIGLADMACSLRTGSPFRSSWEQTFHVLEVLTSFEKSSSAHAAYQMETHYDQRPPIKRHPIHGVLDEGSNL</sequence>
<dbReference type="Gene3D" id="3.30.360.10">
    <property type="entry name" value="Dihydrodipicolinate Reductase, domain 2"/>
    <property type="match status" value="1"/>
</dbReference>
<reference evidence="5" key="1">
    <citation type="submission" date="2020-10" db="EMBL/GenBank/DDBJ databases">
        <authorList>
            <person name="Gilroy R."/>
        </authorList>
    </citation>
    <scope>NUCLEOTIDE SEQUENCE</scope>
    <source>
        <strain evidence="5">CHK199-13235</strain>
    </source>
</reference>
<dbReference type="SUPFAM" id="SSF55347">
    <property type="entry name" value="Glyceraldehyde-3-phosphate dehydrogenase-like, C-terminal domain"/>
    <property type="match status" value="1"/>
</dbReference>
<gene>
    <name evidence="5" type="ORF">IAB51_02910</name>
</gene>
<feature type="domain" description="Gfo/Idh/MocA-like oxidoreductase N-terminal" evidence="3">
    <location>
        <begin position="4"/>
        <end position="120"/>
    </location>
</feature>
<dbReference type="SUPFAM" id="SSF51735">
    <property type="entry name" value="NAD(P)-binding Rossmann-fold domains"/>
    <property type="match status" value="1"/>
</dbReference>
<organism evidence="5 6">
    <name type="scientific">Candidatus Merdivicinus excrementipullorum</name>
    <dbReference type="NCBI Taxonomy" id="2840867"/>
    <lineage>
        <taxon>Bacteria</taxon>
        <taxon>Bacillati</taxon>
        <taxon>Bacillota</taxon>
        <taxon>Clostridia</taxon>
        <taxon>Eubacteriales</taxon>
        <taxon>Oscillospiraceae</taxon>
        <taxon>Oscillospiraceae incertae sedis</taxon>
        <taxon>Candidatus Merdivicinus</taxon>
    </lineage>
</organism>
<keyword evidence="1" id="KW-0560">Oxidoreductase</keyword>
<dbReference type="InterPro" id="IPR050463">
    <property type="entry name" value="Gfo/Idh/MocA_oxidrdct_glycsds"/>
</dbReference>
<accession>A0A9D1FLN5</accession>
<dbReference type="Pfam" id="PF22725">
    <property type="entry name" value="GFO_IDH_MocA_C3"/>
    <property type="match status" value="1"/>
</dbReference>